<sequence length="62" mass="7190">MAYFTHLHLHSLICIVNKFIRFLLALASNSTERAKLHFAMENLLLAHFRKPARKSSLLLKVN</sequence>
<dbReference type="EMBL" id="CADCXN010000010">
    <property type="protein sequence ID" value="CAA9889492.1"/>
    <property type="molecule type" value="Genomic_DNA"/>
</dbReference>
<gene>
    <name evidence="1" type="ORF">METHB2_1070004</name>
</gene>
<evidence type="ECO:0000313" key="1">
    <source>
        <dbReference type="EMBL" id="CAA9889492.1"/>
    </source>
</evidence>
<protein>
    <submittedName>
        <fullName evidence="1">Uncharacterized protein</fullName>
    </submittedName>
</protein>
<name>A0A8S0XE71_9GAMM</name>
<organism evidence="1 2">
    <name type="scientific">Candidatus Methylobacter favarea</name>
    <dbReference type="NCBI Taxonomy" id="2707345"/>
    <lineage>
        <taxon>Bacteria</taxon>
        <taxon>Pseudomonadati</taxon>
        <taxon>Pseudomonadota</taxon>
        <taxon>Gammaproteobacteria</taxon>
        <taxon>Methylococcales</taxon>
        <taxon>Methylococcaceae</taxon>
        <taxon>Methylobacter</taxon>
    </lineage>
</organism>
<dbReference type="AlphaFoldDB" id="A0A8S0XE71"/>
<comment type="caution">
    <text evidence="1">The sequence shown here is derived from an EMBL/GenBank/DDBJ whole genome shotgun (WGS) entry which is preliminary data.</text>
</comment>
<accession>A0A8S0XE71</accession>
<evidence type="ECO:0000313" key="2">
    <source>
        <dbReference type="Proteomes" id="UP000494216"/>
    </source>
</evidence>
<dbReference type="Proteomes" id="UP000494216">
    <property type="component" value="Unassembled WGS sequence"/>
</dbReference>
<reference evidence="1 2" key="1">
    <citation type="submission" date="2020-02" db="EMBL/GenBank/DDBJ databases">
        <authorList>
            <person name="Hogendoorn C."/>
        </authorList>
    </citation>
    <scope>NUCLEOTIDE SEQUENCE [LARGE SCALE GENOMIC DNA]</scope>
    <source>
        <strain evidence="1">METHB21</strain>
    </source>
</reference>
<proteinExistence type="predicted"/>
<keyword evidence="2" id="KW-1185">Reference proteome</keyword>